<evidence type="ECO:0000259" key="1">
    <source>
        <dbReference type="Pfam" id="PF00462"/>
    </source>
</evidence>
<evidence type="ECO:0000313" key="3">
    <source>
        <dbReference type="Proteomes" id="UP000297403"/>
    </source>
</evidence>
<comment type="caution">
    <text evidence="2">The sequence shown here is derived from an EMBL/GenBank/DDBJ whole genome shotgun (WGS) entry which is preliminary data.</text>
</comment>
<accession>A0AAQ2HF39</accession>
<reference evidence="2 3" key="1">
    <citation type="submission" date="2019-03" db="EMBL/GenBank/DDBJ databases">
        <title>Genomics of glacier-inhabiting Cryobacterium strains.</title>
        <authorList>
            <person name="Liu Q."/>
            <person name="Xin Y.-H."/>
        </authorList>
    </citation>
    <scope>NUCLEOTIDE SEQUENCE [LARGE SCALE GENOMIC DNA]</scope>
    <source>
        <strain evidence="3">TMT1-22</strain>
    </source>
</reference>
<gene>
    <name evidence="2" type="ORF">E3O49_11405</name>
</gene>
<keyword evidence="3" id="KW-1185">Reference proteome</keyword>
<evidence type="ECO:0000313" key="2">
    <source>
        <dbReference type="EMBL" id="TFC44676.1"/>
    </source>
</evidence>
<name>A0AAQ2HF39_9MICO</name>
<dbReference type="AlphaFoldDB" id="A0AAQ2HF39"/>
<dbReference type="InterPro" id="IPR002109">
    <property type="entry name" value="Glutaredoxin"/>
</dbReference>
<proteinExistence type="predicted"/>
<dbReference type="InterPro" id="IPR036249">
    <property type="entry name" value="Thioredoxin-like_sf"/>
</dbReference>
<dbReference type="CDD" id="cd02976">
    <property type="entry name" value="NrdH"/>
    <property type="match status" value="1"/>
</dbReference>
<feature type="domain" description="Glutaredoxin" evidence="1">
    <location>
        <begin position="44"/>
        <end position="104"/>
    </location>
</feature>
<dbReference type="SUPFAM" id="SSF52833">
    <property type="entry name" value="Thioredoxin-like"/>
    <property type="match status" value="1"/>
</dbReference>
<dbReference type="Pfam" id="PF00462">
    <property type="entry name" value="Glutaredoxin"/>
    <property type="match status" value="1"/>
</dbReference>
<sequence length="123" mass="12841">MTDHAAPAVTSAADTAALADDAALANTAALADATTATSTSDSRITMFGADWCGDCRRSKKLLDVLNIDYDYVDLLLVEDGADRAHAISGRTQIPVITFPDGTHVVEPSDSALHAKLTQLGRIG</sequence>
<protein>
    <recommendedName>
        <fullName evidence="1">Glutaredoxin domain-containing protein</fullName>
    </recommendedName>
</protein>
<dbReference type="Gene3D" id="3.40.30.10">
    <property type="entry name" value="Glutaredoxin"/>
    <property type="match status" value="1"/>
</dbReference>
<dbReference type="PROSITE" id="PS51354">
    <property type="entry name" value="GLUTAREDOXIN_2"/>
    <property type="match status" value="1"/>
</dbReference>
<dbReference type="Proteomes" id="UP000297403">
    <property type="component" value="Unassembled WGS sequence"/>
</dbReference>
<dbReference type="EMBL" id="SOFY01000062">
    <property type="protein sequence ID" value="TFC44676.1"/>
    <property type="molecule type" value="Genomic_DNA"/>
</dbReference>
<organism evidence="2 3">
    <name type="scientific">Cryobacterium shii</name>
    <dbReference type="NCBI Taxonomy" id="1259235"/>
    <lineage>
        <taxon>Bacteria</taxon>
        <taxon>Bacillati</taxon>
        <taxon>Actinomycetota</taxon>
        <taxon>Actinomycetes</taxon>
        <taxon>Micrococcales</taxon>
        <taxon>Microbacteriaceae</taxon>
        <taxon>Cryobacterium</taxon>
    </lineage>
</organism>
<dbReference type="RefSeq" id="WP_134368334.1">
    <property type="nucleotide sequence ID" value="NZ_SOFY01000062.1"/>
</dbReference>